<dbReference type="SUPFAM" id="SSF63712">
    <property type="entry name" value="Nicotinic receptor ligand binding domain-like"/>
    <property type="match status" value="1"/>
</dbReference>
<evidence type="ECO:0000259" key="21">
    <source>
        <dbReference type="Pfam" id="PF02932"/>
    </source>
</evidence>
<feature type="transmembrane region" description="Helical" evidence="18">
    <location>
        <begin position="254"/>
        <end position="272"/>
    </location>
</feature>
<evidence type="ECO:0000256" key="11">
    <source>
        <dbReference type="ARBA" id="ARBA00023157"/>
    </source>
</evidence>
<accession>A0A182UTW4</accession>
<sequence length="542" mass="60823">MRAIMPTSGETLRAWLLSALVVHGAVAGNPDAKRLYDDLLSNYNKLVRPVVNTSDVLRVCIKLKLSQLIDVNLKNQIMTTNLWVEQSWYDYKLRWEPKEYGGVQMLHVPSDHIWRPDIVLYNNADGHYEVTLMTKATVYNNGMVIWQPPAVYKSSCSIDVEYFPYDVQTYVGVDLSEFYMSVEWDILEVPAVRNEKFYTCCDEPYLDITFNITMRRKTLFYTVNIIIPCMGISFLTVLTFYLPSDSGEKVTLSISILISLHVFFLLVVEIIPPTSLVVPLLGKYLIFAMILVSIRLFTTIPVYEAATVHRKPQNSTCPVPPFTLSHVTDVMDARTGPFGGSCQIHGPIQLPHSESEELSMSTAADTAVPSGIKSPAFKQPAFSHSVCSTEVHRSCFCVRFIAEHTKMLEDSTKVKEDWKYVAMVLDRLFLWIFTLAVLAGTAGIILQAPTLYDDRIPIDKTFDELATSTVLPVGFSFGCGLLLVCAAALSSCLFMYARLRVARCSLPAKPSLDLDVAKQVGRMVGTDHHHHHQEPSSVAVER</sequence>
<keyword evidence="7 18" id="KW-1133">Transmembrane helix</keyword>
<dbReference type="AlphaFoldDB" id="A0A182UTW4"/>
<evidence type="ECO:0000256" key="4">
    <source>
        <dbReference type="ARBA" id="ARBA00022475"/>
    </source>
</evidence>
<evidence type="ECO:0000256" key="7">
    <source>
        <dbReference type="ARBA" id="ARBA00022989"/>
    </source>
</evidence>
<dbReference type="GO" id="GO:0007271">
    <property type="term" value="P:synaptic transmission, cholinergic"/>
    <property type="evidence" value="ECO:0007669"/>
    <property type="project" value="UniProtKB-ARBA"/>
</dbReference>
<dbReference type="InterPro" id="IPR036734">
    <property type="entry name" value="Neur_chan_lig-bd_sf"/>
</dbReference>
<dbReference type="Gene3D" id="1.20.58.390">
    <property type="entry name" value="Neurotransmitter-gated ion-channel transmembrane domain"/>
    <property type="match status" value="2"/>
</dbReference>
<dbReference type="SUPFAM" id="SSF90112">
    <property type="entry name" value="Neurotransmitter-gated ion-channel transmembrane pore"/>
    <property type="match status" value="1"/>
</dbReference>
<evidence type="ECO:0000256" key="9">
    <source>
        <dbReference type="ARBA" id="ARBA00023065"/>
    </source>
</evidence>
<evidence type="ECO:0000256" key="5">
    <source>
        <dbReference type="ARBA" id="ARBA00022692"/>
    </source>
</evidence>
<keyword evidence="23" id="KW-1185">Reference proteome</keyword>
<organism evidence="22 23">
    <name type="scientific">Anopheles merus</name>
    <name type="common">Mosquito</name>
    <dbReference type="NCBI Taxonomy" id="30066"/>
    <lineage>
        <taxon>Eukaryota</taxon>
        <taxon>Metazoa</taxon>
        <taxon>Ecdysozoa</taxon>
        <taxon>Arthropoda</taxon>
        <taxon>Hexapoda</taxon>
        <taxon>Insecta</taxon>
        <taxon>Pterygota</taxon>
        <taxon>Neoptera</taxon>
        <taxon>Endopterygota</taxon>
        <taxon>Diptera</taxon>
        <taxon>Nematocera</taxon>
        <taxon>Culicoidea</taxon>
        <taxon>Culicidae</taxon>
        <taxon>Anophelinae</taxon>
        <taxon>Anopheles</taxon>
    </lineage>
</organism>
<dbReference type="VEuPathDB" id="VectorBase:AMEM21_014351"/>
<keyword evidence="4" id="KW-1003">Cell membrane</keyword>
<keyword evidence="14" id="KW-0628">Postsynaptic cell membrane</keyword>
<feature type="transmembrane region" description="Helical" evidence="18">
    <location>
        <begin position="284"/>
        <end position="303"/>
    </location>
</feature>
<evidence type="ECO:0000313" key="22">
    <source>
        <dbReference type="EnsemblMetazoa" id="AMEM003566-PA"/>
    </source>
</evidence>
<dbReference type="STRING" id="30066.A0A182UTW4"/>
<evidence type="ECO:0000256" key="6">
    <source>
        <dbReference type="ARBA" id="ARBA00022729"/>
    </source>
</evidence>
<feature type="domain" description="Neurotransmitter-gated ion-channel ligand-binding" evidence="20">
    <location>
        <begin position="172"/>
        <end position="218"/>
    </location>
</feature>
<dbReference type="InterPro" id="IPR006201">
    <property type="entry name" value="Neur_channel"/>
</dbReference>
<evidence type="ECO:0000256" key="3">
    <source>
        <dbReference type="ARBA" id="ARBA00022448"/>
    </source>
</evidence>
<evidence type="ECO:0000256" key="18">
    <source>
        <dbReference type="SAM" id="Phobius"/>
    </source>
</evidence>
<feature type="transmembrane region" description="Helical" evidence="18">
    <location>
        <begin position="470"/>
        <end position="496"/>
    </location>
</feature>
<proteinExistence type="inferred from homology"/>
<name>A0A182UTW4_ANOME</name>
<dbReference type="InterPro" id="IPR006029">
    <property type="entry name" value="Neurotrans-gated_channel_TM"/>
</dbReference>
<dbReference type="Pfam" id="PF02932">
    <property type="entry name" value="Neur_chan_memb"/>
    <property type="match status" value="1"/>
</dbReference>
<dbReference type="CDD" id="cd19064">
    <property type="entry name" value="LGIC_TM_nAChR"/>
    <property type="match status" value="1"/>
</dbReference>
<dbReference type="PANTHER" id="PTHR18945">
    <property type="entry name" value="NEUROTRANSMITTER GATED ION CHANNEL"/>
    <property type="match status" value="1"/>
</dbReference>
<comment type="subcellular location">
    <subcellularLocation>
        <location evidence="17">Postsynaptic cell membrane</location>
        <topology evidence="17">Multi-pass membrane protein</topology>
    </subcellularLocation>
</comment>
<dbReference type="Pfam" id="PF02931">
    <property type="entry name" value="Neur_chan_LBD"/>
    <property type="match status" value="2"/>
</dbReference>
<evidence type="ECO:0000256" key="15">
    <source>
        <dbReference type="ARBA" id="ARBA00023286"/>
    </source>
</evidence>
<dbReference type="CDD" id="cd19031">
    <property type="entry name" value="LGIC_ECD_nAChR_proto_alpha-like"/>
    <property type="match status" value="1"/>
</dbReference>
<evidence type="ECO:0000256" key="10">
    <source>
        <dbReference type="ARBA" id="ARBA00023136"/>
    </source>
</evidence>
<evidence type="ECO:0000256" key="1">
    <source>
        <dbReference type="ARBA" id="ARBA00003328"/>
    </source>
</evidence>
<dbReference type="GO" id="GO:0045211">
    <property type="term" value="C:postsynaptic membrane"/>
    <property type="evidence" value="ECO:0007669"/>
    <property type="project" value="UniProtKB-SubCell"/>
</dbReference>
<dbReference type="GO" id="GO:0004888">
    <property type="term" value="F:transmembrane signaling receptor activity"/>
    <property type="evidence" value="ECO:0007669"/>
    <property type="project" value="InterPro"/>
</dbReference>
<evidence type="ECO:0000256" key="14">
    <source>
        <dbReference type="ARBA" id="ARBA00023257"/>
    </source>
</evidence>
<keyword evidence="16" id="KW-0407">Ion channel</keyword>
<feature type="chain" id="PRO_5008138710" evidence="19">
    <location>
        <begin position="28"/>
        <end position="542"/>
    </location>
</feature>
<dbReference type="Proteomes" id="UP000075903">
    <property type="component" value="Unassembled WGS sequence"/>
</dbReference>
<dbReference type="FunFam" id="1.20.58.390:FF:000022">
    <property type="entry name" value="Nicotinic acetylcholine receptor subunit alpha4"/>
    <property type="match status" value="1"/>
</dbReference>
<feature type="transmembrane region" description="Helical" evidence="18">
    <location>
        <begin position="219"/>
        <end position="242"/>
    </location>
</feature>
<evidence type="ECO:0000256" key="12">
    <source>
        <dbReference type="ARBA" id="ARBA00023170"/>
    </source>
</evidence>
<feature type="signal peptide" evidence="19">
    <location>
        <begin position="1"/>
        <end position="27"/>
    </location>
</feature>
<evidence type="ECO:0000256" key="19">
    <source>
        <dbReference type="SAM" id="SignalP"/>
    </source>
</evidence>
<keyword evidence="6 19" id="KW-0732">Signal</keyword>
<dbReference type="PRINTS" id="PR00252">
    <property type="entry name" value="NRIONCHANNEL"/>
</dbReference>
<feature type="domain" description="Neurotransmitter-gated ion-channel transmembrane" evidence="21">
    <location>
        <begin position="225"/>
        <end position="444"/>
    </location>
</feature>
<evidence type="ECO:0000256" key="8">
    <source>
        <dbReference type="ARBA" id="ARBA00023018"/>
    </source>
</evidence>
<evidence type="ECO:0000256" key="16">
    <source>
        <dbReference type="ARBA" id="ARBA00023303"/>
    </source>
</evidence>
<dbReference type="PRINTS" id="PR00254">
    <property type="entry name" value="NICOTINICR"/>
</dbReference>
<comment type="similarity">
    <text evidence="2">Belongs to the ligand-gated ion channel (TC 1.A.9) family. Acetylcholine receptor (TC 1.A.9.1) subfamily.</text>
</comment>
<dbReference type="Gene3D" id="2.70.170.10">
    <property type="entry name" value="Neurotransmitter-gated ion-channel ligand-binding domain"/>
    <property type="match status" value="1"/>
</dbReference>
<evidence type="ECO:0000256" key="2">
    <source>
        <dbReference type="ARBA" id="ARBA00009237"/>
    </source>
</evidence>
<keyword evidence="10 18" id="KW-0472">Membrane</keyword>
<protein>
    <submittedName>
        <fullName evidence="22">Uncharacterized protein</fullName>
    </submittedName>
</protein>
<keyword evidence="11" id="KW-1015">Disulfide bond</keyword>
<feature type="domain" description="Neurotransmitter-gated ion-channel ligand-binding" evidence="20">
    <location>
        <begin position="33"/>
        <end position="169"/>
    </location>
</feature>
<evidence type="ECO:0000313" key="23">
    <source>
        <dbReference type="Proteomes" id="UP000075903"/>
    </source>
</evidence>
<keyword evidence="12" id="KW-0675">Receptor</keyword>
<evidence type="ECO:0000256" key="13">
    <source>
        <dbReference type="ARBA" id="ARBA00023180"/>
    </source>
</evidence>
<dbReference type="InterPro" id="IPR002394">
    <property type="entry name" value="Nicotinic_acetylcholine_rcpt"/>
</dbReference>
<keyword evidence="9" id="KW-0406">Ion transport</keyword>
<keyword evidence="8" id="KW-0770">Synapse</keyword>
<evidence type="ECO:0000256" key="17">
    <source>
        <dbReference type="ARBA" id="ARBA00034104"/>
    </source>
</evidence>
<keyword evidence="3" id="KW-0813">Transport</keyword>
<keyword evidence="15" id="KW-1071">Ligand-gated ion channel</keyword>
<reference evidence="22" key="1">
    <citation type="submission" date="2020-05" db="UniProtKB">
        <authorList>
            <consortium name="EnsemblMetazoa"/>
        </authorList>
    </citation>
    <scope>IDENTIFICATION</scope>
    <source>
        <strain evidence="22">MAF</strain>
    </source>
</reference>
<feature type="transmembrane region" description="Helical" evidence="18">
    <location>
        <begin position="428"/>
        <end position="450"/>
    </location>
</feature>
<dbReference type="InterPro" id="IPR038050">
    <property type="entry name" value="Neuro_actylchol_rec"/>
</dbReference>
<keyword evidence="5 18" id="KW-0812">Transmembrane</keyword>
<evidence type="ECO:0000259" key="20">
    <source>
        <dbReference type="Pfam" id="PF02931"/>
    </source>
</evidence>
<dbReference type="InterPro" id="IPR006202">
    <property type="entry name" value="Neur_chan_lig-bd"/>
</dbReference>
<dbReference type="VEuPathDB" id="VectorBase:AMEM003566"/>
<dbReference type="EnsemblMetazoa" id="AMEM003566-RA">
    <property type="protein sequence ID" value="AMEM003566-PA"/>
    <property type="gene ID" value="AMEM003566"/>
</dbReference>
<dbReference type="FunFam" id="2.70.170.10:FF:000013">
    <property type="entry name" value="Acetylcholine receptor subunit alpha"/>
    <property type="match status" value="1"/>
</dbReference>
<keyword evidence="13" id="KW-0325">Glycoprotein</keyword>
<comment type="function">
    <text evidence="1">After binding acetylcholine, the AChR responds by an extensive change in conformation that affects all subunits and leads to opening of an ion-conducting channel across the plasma membrane.</text>
</comment>
<dbReference type="InterPro" id="IPR036719">
    <property type="entry name" value="Neuro-gated_channel_TM_sf"/>
</dbReference>
<dbReference type="GO" id="GO:0022848">
    <property type="term" value="F:acetylcholine-gated monoatomic cation-selective channel activity"/>
    <property type="evidence" value="ECO:0007669"/>
    <property type="project" value="InterPro"/>
</dbReference>